<name>A0A8D8WU68_9HEMI</name>
<dbReference type="AlphaFoldDB" id="A0A8D8WU68"/>
<dbReference type="EMBL" id="HBUF01223767">
    <property type="protein sequence ID" value="CAG6670609.1"/>
    <property type="molecule type" value="Transcribed_RNA"/>
</dbReference>
<dbReference type="EMBL" id="HBUF01223769">
    <property type="protein sequence ID" value="CAG6670611.1"/>
    <property type="molecule type" value="Transcribed_RNA"/>
</dbReference>
<protein>
    <submittedName>
        <fullName evidence="1">Uncharacterized protein</fullName>
    </submittedName>
</protein>
<accession>A0A8D8WU68</accession>
<reference evidence="1" key="1">
    <citation type="submission" date="2021-05" db="EMBL/GenBank/DDBJ databases">
        <authorList>
            <person name="Alioto T."/>
            <person name="Alioto T."/>
            <person name="Gomez Garrido J."/>
        </authorList>
    </citation>
    <scope>NUCLEOTIDE SEQUENCE</scope>
</reference>
<organism evidence="1">
    <name type="scientific">Cacopsylla melanoneura</name>
    <dbReference type="NCBI Taxonomy" id="428564"/>
    <lineage>
        <taxon>Eukaryota</taxon>
        <taxon>Metazoa</taxon>
        <taxon>Ecdysozoa</taxon>
        <taxon>Arthropoda</taxon>
        <taxon>Hexapoda</taxon>
        <taxon>Insecta</taxon>
        <taxon>Pterygota</taxon>
        <taxon>Neoptera</taxon>
        <taxon>Paraneoptera</taxon>
        <taxon>Hemiptera</taxon>
        <taxon>Sternorrhyncha</taxon>
        <taxon>Psylloidea</taxon>
        <taxon>Psyllidae</taxon>
        <taxon>Psyllinae</taxon>
        <taxon>Cacopsylla</taxon>
    </lineage>
</organism>
<evidence type="ECO:0000313" key="1">
    <source>
        <dbReference type="EMBL" id="CAG6670610.1"/>
    </source>
</evidence>
<proteinExistence type="predicted"/>
<dbReference type="EMBL" id="HBUF01223768">
    <property type="protein sequence ID" value="CAG6670610.1"/>
    <property type="molecule type" value="Transcribed_RNA"/>
</dbReference>
<sequence>MQEIRTKSITWLGSRQKITNVFFRKRPQIYTKYLVMRYFFNENFIYLSPWLVSGLKNVAYISLVYTKSRHKIVGCIFVFFSLSISDHFRRPHKHTTQPTLEIGAYLDRTENLWYRPILL</sequence>
<dbReference type="EMBL" id="HBUF01223766">
    <property type="protein sequence ID" value="CAG6670608.1"/>
    <property type="molecule type" value="Transcribed_RNA"/>
</dbReference>